<dbReference type="InterPro" id="IPR039425">
    <property type="entry name" value="RNA_pol_sigma-70-like"/>
</dbReference>
<dbReference type="PANTHER" id="PTHR43133:SF39">
    <property type="entry name" value="SIMILAR TO RNA POLYMERASE SIGMA-E FACTOR"/>
    <property type="match status" value="1"/>
</dbReference>
<evidence type="ECO:0000256" key="2">
    <source>
        <dbReference type="ARBA" id="ARBA00023015"/>
    </source>
</evidence>
<dbReference type="SUPFAM" id="SSF88659">
    <property type="entry name" value="Sigma3 and sigma4 domains of RNA polymerase sigma factors"/>
    <property type="match status" value="1"/>
</dbReference>
<dbReference type="NCBIfam" id="TIGR02999">
    <property type="entry name" value="Sig-70_X6"/>
    <property type="match status" value="1"/>
</dbReference>
<dbReference type="InterPro" id="IPR013324">
    <property type="entry name" value="RNA_pol_sigma_r3/r4-like"/>
</dbReference>
<organism evidence="6 7">
    <name type="scientific">Rubrivirga marina</name>
    <dbReference type="NCBI Taxonomy" id="1196024"/>
    <lineage>
        <taxon>Bacteria</taxon>
        <taxon>Pseudomonadati</taxon>
        <taxon>Rhodothermota</taxon>
        <taxon>Rhodothermia</taxon>
        <taxon>Rhodothermales</taxon>
        <taxon>Rubricoccaceae</taxon>
        <taxon>Rubrivirga</taxon>
    </lineage>
</organism>
<dbReference type="GO" id="GO:0006352">
    <property type="term" value="P:DNA-templated transcription initiation"/>
    <property type="evidence" value="ECO:0007669"/>
    <property type="project" value="InterPro"/>
</dbReference>
<keyword evidence="2" id="KW-0805">Transcription regulation</keyword>
<comment type="caution">
    <text evidence="6">The sequence shown here is derived from an EMBL/GenBank/DDBJ whole genome shotgun (WGS) entry which is preliminary data.</text>
</comment>
<dbReference type="CDD" id="cd06171">
    <property type="entry name" value="Sigma70_r4"/>
    <property type="match status" value="1"/>
</dbReference>
<name>A0A271J628_9BACT</name>
<gene>
    <name evidence="6" type="ORF">BSZ37_19830</name>
</gene>
<reference evidence="6 7" key="1">
    <citation type="submission" date="2016-11" db="EMBL/GenBank/DDBJ databases">
        <title>Study of marine rhodopsin-containing bacteria.</title>
        <authorList>
            <person name="Yoshizawa S."/>
            <person name="Kumagai Y."/>
            <person name="Kogure K."/>
        </authorList>
    </citation>
    <scope>NUCLEOTIDE SEQUENCE [LARGE SCALE GENOMIC DNA]</scope>
    <source>
        <strain evidence="6 7">SAORIC-28</strain>
    </source>
</reference>
<dbReference type="InterPro" id="IPR011517">
    <property type="entry name" value="RNA_pol_sigma70_ECF-like"/>
</dbReference>
<dbReference type="Proteomes" id="UP000216339">
    <property type="component" value="Unassembled WGS sequence"/>
</dbReference>
<dbReference type="AlphaFoldDB" id="A0A271J628"/>
<dbReference type="InterPro" id="IPR036388">
    <property type="entry name" value="WH-like_DNA-bd_sf"/>
</dbReference>
<feature type="domain" description="RNA polymerase sigma-70 ECF-like HTH" evidence="5">
    <location>
        <begin position="11"/>
        <end position="190"/>
    </location>
</feature>
<dbReference type="InterPro" id="IPR053812">
    <property type="entry name" value="HTH_Sigma70_ECF-like"/>
</dbReference>
<evidence type="ECO:0000313" key="6">
    <source>
        <dbReference type="EMBL" id="PAP78514.1"/>
    </source>
</evidence>
<dbReference type="GO" id="GO:0016987">
    <property type="term" value="F:sigma factor activity"/>
    <property type="evidence" value="ECO:0007669"/>
    <property type="project" value="UniProtKB-KW"/>
</dbReference>
<dbReference type="Gene3D" id="1.10.10.10">
    <property type="entry name" value="Winged helix-like DNA-binding domain superfamily/Winged helix DNA-binding domain"/>
    <property type="match status" value="1"/>
</dbReference>
<dbReference type="PANTHER" id="PTHR43133">
    <property type="entry name" value="RNA POLYMERASE ECF-TYPE SIGMA FACTO"/>
    <property type="match status" value="1"/>
</dbReference>
<evidence type="ECO:0000313" key="7">
    <source>
        <dbReference type="Proteomes" id="UP000216339"/>
    </source>
</evidence>
<comment type="similarity">
    <text evidence="1">Belongs to the sigma-70 factor family. ECF subfamily.</text>
</comment>
<dbReference type="InterPro" id="IPR014284">
    <property type="entry name" value="RNA_pol_sigma-70_dom"/>
</dbReference>
<evidence type="ECO:0000259" key="5">
    <source>
        <dbReference type="Pfam" id="PF07638"/>
    </source>
</evidence>
<dbReference type="InterPro" id="IPR013325">
    <property type="entry name" value="RNA_pol_sigma_r2"/>
</dbReference>
<protein>
    <recommendedName>
        <fullName evidence="5">RNA polymerase sigma-70 ECF-like HTH domain-containing protein</fullName>
    </recommendedName>
</protein>
<proteinExistence type="inferred from homology"/>
<accession>A0A271J628</accession>
<dbReference type="NCBIfam" id="TIGR02937">
    <property type="entry name" value="sigma70-ECF"/>
    <property type="match status" value="1"/>
</dbReference>
<keyword evidence="4" id="KW-0804">Transcription</keyword>
<dbReference type="EMBL" id="MQWD01000001">
    <property type="protein sequence ID" value="PAP78514.1"/>
    <property type="molecule type" value="Genomic_DNA"/>
</dbReference>
<evidence type="ECO:0000256" key="1">
    <source>
        <dbReference type="ARBA" id="ARBA00010641"/>
    </source>
</evidence>
<dbReference type="Pfam" id="PF07638">
    <property type="entry name" value="Sigma70_ECF"/>
    <property type="match status" value="1"/>
</dbReference>
<sequence>MRLSMPSPVAHDVTQLLALARDGDQRALDRVLPLVYEEVRRLARSQRYRNGASETLNTTALVHEAYEKLALHDGDYVDRQHFFRVAARAIRQVLIDAARARKAEKRGGGTPDVSLDGVAVASPARDDEALALDEALDRLAALDDRQAQIVELRYFVGLTVPETADVLDLSPATVKRDWAAARAWLYREMQRTRDEGEMA</sequence>
<keyword evidence="7" id="KW-1185">Reference proteome</keyword>
<keyword evidence="3" id="KW-0731">Sigma factor</keyword>
<dbReference type="SUPFAM" id="SSF88946">
    <property type="entry name" value="Sigma2 domain of RNA polymerase sigma factors"/>
    <property type="match status" value="1"/>
</dbReference>
<evidence type="ECO:0000256" key="3">
    <source>
        <dbReference type="ARBA" id="ARBA00023082"/>
    </source>
</evidence>
<evidence type="ECO:0000256" key="4">
    <source>
        <dbReference type="ARBA" id="ARBA00023163"/>
    </source>
</evidence>